<dbReference type="RefSeq" id="WP_163148152.1">
    <property type="nucleotide sequence ID" value="NZ_JAAIKZ010000014.1"/>
</dbReference>
<evidence type="ECO:0000313" key="1">
    <source>
        <dbReference type="EMBL" id="NEX74808.1"/>
    </source>
</evidence>
<dbReference type="EMBL" id="JAAIKZ010000014">
    <property type="protein sequence ID" value="NEX74808.1"/>
    <property type="molecule type" value="Genomic_DNA"/>
</dbReference>
<comment type="caution">
    <text evidence="1">The sequence shown here is derived from an EMBL/GenBank/DDBJ whole genome shotgun (WGS) entry which is preliminary data.</text>
</comment>
<reference evidence="1 2" key="1">
    <citation type="submission" date="2020-02" db="EMBL/GenBank/DDBJ databases">
        <title>Genome sequencing of Aeromonas rivipollensis.</title>
        <authorList>
            <person name="Fono-Tamo Ubani E.K."/>
            <person name="Lekota K.E."/>
        </authorList>
    </citation>
    <scope>NUCLEOTIDE SEQUENCE [LARGE SCALE GENOMIC DNA]</scope>
    <source>
        <strain evidence="1 2">G87</strain>
    </source>
</reference>
<organism evidence="1 2">
    <name type="scientific">Aeromonas rivipollensis</name>
    <dbReference type="NCBI Taxonomy" id="948519"/>
    <lineage>
        <taxon>Bacteria</taxon>
        <taxon>Pseudomonadati</taxon>
        <taxon>Pseudomonadota</taxon>
        <taxon>Gammaproteobacteria</taxon>
        <taxon>Aeromonadales</taxon>
        <taxon>Aeromonadaceae</taxon>
        <taxon>Aeromonas</taxon>
    </lineage>
</organism>
<dbReference type="AlphaFoldDB" id="A0AAW9Y9Y6"/>
<name>A0AAW9Y9Y6_9GAMM</name>
<dbReference type="Proteomes" id="UP000480681">
    <property type="component" value="Unassembled WGS sequence"/>
</dbReference>
<evidence type="ECO:0000313" key="2">
    <source>
        <dbReference type="Proteomes" id="UP000480681"/>
    </source>
</evidence>
<protein>
    <submittedName>
        <fullName evidence="1">Uncharacterized protein</fullName>
    </submittedName>
</protein>
<gene>
    <name evidence="1" type="ORF">G4911_08655</name>
</gene>
<sequence>MNTQDNFITAVNEAKHYISNHQFLTDEQRVLVEGEIIQFLTCCYIKQVKAEKKEESFEDTFKNHMEIISRLGS</sequence>
<proteinExistence type="predicted"/>
<accession>A0AAW9Y9Y6</accession>